<evidence type="ECO:0000256" key="1">
    <source>
        <dbReference type="ARBA" id="ARBA00022737"/>
    </source>
</evidence>
<protein>
    <recommendedName>
        <fullName evidence="3">Nephrocystin 3-like N-terminal domain-containing protein</fullName>
    </recommendedName>
</protein>
<evidence type="ECO:0000259" key="3">
    <source>
        <dbReference type="Pfam" id="PF24883"/>
    </source>
</evidence>
<dbReference type="PANTHER" id="PTHR10039">
    <property type="entry name" value="AMELOGENIN"/>
    <property type="match status" value="1"/>
</dbReference>
<sequence length="464" mass="52413">MVNQLVRHLNEATSEAIIVTITSIAEAMRKEIGSIDVQQSRSLSRRMLGASSTEDDLMRRYRRIEQLFRQLQGEASMSTWNTVNELRVERQLRDLRPAKLARFNSKLSTERNLYMAWSEESDLAKVYWMNGMAGTGKTTIAYSLCERLETGKQLAASFFCTRASAECHEAERIIPTIAYQLARRFTPFRYSLCQQLRQDPDISTGRISDQFDLLLKKPLLAAKDKLSNNLVILIDALDECSDPHIVELFLDLLFRSVTELPVKFFTAIEVLSLGNPNNLSQREMGEISASLKDTGVHRSLNNEDDNGLIIEKSLADILLKGRAYFVNFPFIYCYDQNRIIFRVGEGPRYHQMTSIGSNPPEPQVHFGIGGIDYVFDQTGVLWYTLGEHWVQEVTYSELSAALSEVTKCIEANKLHSNDPDRSPSSESGMSDTDTDVPEEGPQEPSPNSDQAEVDKQMGDTVPCK</sequence>
<dbReference type="Gene3D" id="3.40.50.300">
    <property type="entry name" value="P-loop containing nucleotide triphosphate hydrolases"/>
    <property type="match status" value="1"/>
</dbReference>
<dbReference type="InterPro" id="IPR027417">
    <property type="entry name" value="P-loop_NTPase"/>
</dbReference>
<organism evidence="4 5">
    <name type="scientific">Rhizoctonia solani</name>
    <dbReference type="NCBI Taxonomy" id="456999"/>
    <lineage>
        <taxon>Eukaryota</taxon>
        <taxon>Fungi</taxon>
        <taxon>Dikarya</taxon>
        <taxon>Basidiomycota</taxon>
        <taxon>Agaricomycotina</taxon>
        <taxon>Agaricomycetes</taxon>
        <taxon>Cantharellales</taxon>
        <taxon>Ceratobasidiaceae</taxon>
        <taxon>Rhizoctonia</taxon>
    </lineage>
</organism>
<reference evidence="4" key="1">
    <citation type="submission" date="2021-01" db="EMBL/GenBank/DDBJ databases">
        <authorList>
            <person name="Kaushik A."/>
        </authorList>
    </citation>
    <scope>NUCLEOTIDE SEQUENCE</scope>
    <source>
        <strain evidence="4">AG5</strain>
    </source>
</reference>
<dbReference type="PANTHER" id="PTHR10039:SF17">
    <property type="entry name" value="FUNGAL STAND N-TERMINAL GOODBYE DOMAIN-CONTAINING PROTEIN-RELATED"/>
    <property type="match status" value="1"/>
</dbReference>
<dbReference type="AlphaFoldDB" id="A0A8H3E8D9"/>
<dbReference type="OrthoDB" id="9983560at2759"/>
<feature type="compositionally biased region" description="Basic and acidic residues" evidence="2">
    <location>
        <begin position="413"/>
        <end position="423"/>
    </location>
</feature>
<proteinExistence type="predicted"/>
<evidence type="ECO:0000313" key="5">
    <source>
        <dbReference type="Proteomes" id="UP000663827"/>
    </source>
</evidence>
<dbReference type="Proteomes" id="UP000663827">
    <property type="component" value="Unassembled WGS sequence"/>
</dbReference>
<dbReference type="Pfam" id="PF24883">
    <property type="entry name" value="NPHP3_N"/>
    <property type="match status" value="1"/>
</dbReference>
<gene>
    <name evidence="4" type="ORF">RDB_LOCUS174414</name>
</gene>
<name>A0A8H3E8D9_9AGAM</name>
<dbReference type="SUPFAM" id="SSF52540">
    <property type="entry name" value="P-loop containing nucleoside triphosphate hydrolases"/>
    <property type="match status" value="1"/>
</dbReference>
<accession>A0A8H3E8D9</accession>
<comment type="caution">
    <text evidence="4">The sequence shown here is derived from an EMBL/GenBank/DDBJ whole genome shotgun (WGS) entry which is preliminary data.</text>
</comment>
<keyword evidence="1" id="KW-0677">Repeat</keyword>
<dbReference type="InterPro" id="IPR056884">
    <property type="entry name" value="NPHP3-like_N"/>
</dbReference>
<dbReference type="EMBL" id="CAJNJQ010006276">
    <property type="protein sequence ID" value="CAE7225508.1"/>
    <property type="molecule type" value="Genomic_DNA"/>
</dbReference>
<feature type="domain" description="Nephrocystin 3-like N-terminal" evidence="3">
    <location>
        <begin position="110"/>
        <end position="265"/>
    </location>
</feature>
<evidence type="ECO:0000313" key="4">
    <source>
        <dbReference type="EMBL" id="CAE7225508.1"/>
    </source>
</evidence>
<feature type="region of interest" description="Disordered" evidence="2">
    <location>
        <begin position="413"/>
        <end position="464"/>
    </location>
</feature>
<evidence type="ECO:0000256" key="2">
    <source>
        <dbReference type="SAM" id="MobiDB-lite"/>
    </source>
</evidence>
<feature type="compositionally biased region" description="Acidic residues" evidence="2">
    <location>
        <begin position="432"/>
        <end position="441"/>
    </location>
</feature>